<dbReference type="Gene3D" id="3.10.20.30">
    <property type="match status" value="1"/>
</dbReference>
<name>A0A094L3Y6_9GAMM</name>
<keyword evidence="5" id="KW-1185">Reference proteome</keyword>
<dbReference type="GO" id="GO:1990133">
    <property type="term" value="C:molybdopterin adenylyltransferase complex"/>
    <property type="evidence" value="ECO:0007669"/>
    <property type="project" value="TreeGrafter"/>
</dbReference>
<sequence>MVKVKFFAALRERLNCAELTLDCGPNETLATLRARLVDLHPSWQTELHDKDVLCAKNFSFCGWQDRVSAGDELAFFPPVTGG</sequence>
<keyword evidence="1" id="KW-0547">Nucleotide-binding</keyword>
<protein>
    <recommendedName>
        <fullName evidence="3">Molybdopterin synthase sulfur carrier subunit</fullName>
    </recommendedName>
</protein>
<proteinExistence type="inferred from homology"/>
<dbReference type="InterPro" id="IPR016155">
    <property type="entry name" value="Mopterin_synth/thiamin_S_b"/>
</dbReference>
<comment type="caution">
    <text evidence="4">The sequence shown here is derived from an EMBL/GenBank/DDBJ whole genome shotgun (WGS) entry which is preliminary data.</text>
</comment>
<dbReference type="PANTHER" id="PTHR33359:SF1">
    <property type="entry name" value="MOLYBDOPTERIN SYNTHASE SULFUR CARRIER SUBUNIT"/>
    <property type="match status" value="1"/>
</dbReference>
<dbReference type="Pfam" id="PF02597">
    <property type="entry name" value="ThiS"/>
    <property type="match status" value="1"/>
</dbReference>
<dbReference type="SUPFAM" id="SSF54285">
    <property type="entry name" value="MoaD/ThiS"/>
    <property type="match status" value="1"/>
</dbReference>
<dbReference type="AlphaFoldDB" id="A0A094L3Y6"/>
<reference evidence="4 5" key="1">
    <citation type="submission" date="2014-06" db="EMBL/GenBank/DDBJ databases">
        <title>Draft genome sequence of Idiomarina sp. MCCC 1A10513.</title>
        <authorList>
            <person name="Du J."/>
            <person name="Lai Q."/>
            <person name="Shao Z."/>
        </authorList>
    </citation>
    <scope>NUCLEOTIDE SEQUENCE [LARGE SCALE GENOMIC DNA]</scope>
    <source>
        <strain evidence="4 5">MCCC 1A10513</strain>
    </source>
</reference>
<evidence type="ECO:0000256" key="3">
    <source>
        <dbReference type="ARBA" id="ARBA00024247"/>
    </source>
</evidence>
<evidence type="ECO:0000313" key="4">
    <source>
        <dbReference type="EMBL" id="KFZ29343.1"/>
    </source>
</evidence>
<dbReference type="InterPro" id="IPR012675">
    <property type="entry name" value="Beta-grasp_dom_sf"/>
</dbReference>
<evidence type="ECO:0000256" key="2">
    <source>
        <dbReference type="ARBA" id="ARBA00024200"/>
    </source>
</evidence>
<evidence type="ECO:0000256" key="1">
    <source>
        <dbReference type="ARBA" id="ARBA00022741"/>
    </source>
</evidence>
<dbReference type="Proteomes" id="UP000053718">
    <property type="component" value="Unassembled WGS sequence"/>
</dbReference>
<comment type="similarity">
    <text evidence="2">Belongs to the MoaD family.</text>
</comment>
<dbReference type="CDD" id="cd00754">
    <property type="entry name" value="Ubl_MoaD"/>
    <property type="match status" value="1"/>
</dbReference>
<dbReference type="OrthoDB" id="9801945at2"/>
<gene>
    <name evidence="4" type="ORF">IDAT_02990</name>
</gene>
<organism evidence="4 5">
    <name type="scientific">Pseudidiomarina atlantica</name>
    <dbReference type="NCBI Taxonomy" id="1517416"/>
    <lineage>
        <taxon>Bacteria</taxon>
        <taxon>Pseudomonadati</taxon>
        <taxon>Pseudomonadota</taxon>
        <taxon>Gammaproteobacteria</taxon>
        <taxon>Alteromonadales</taxon>
        <taxon>Idiomarinaceae</taxon>
        <taxon>Pseudidiomarina</taxon>
    </lineage>
</organism>
<dbReference type="GO" id="GO:0006777">
    <property type="term" value="P:Mo-molybdopterin cofactor biosynthetic process"/>
    <property type="evidence" value="ECO:0007669"/>
    <property type="project" value="InterPro"/>
</dbReference>
<dbReference type="InterPro" id="IPR044672">
    <property type="entry name" value="MOCS2A"/>
</dbReference>
<evidence type="ECO:0000313" key="5">
    <source>
        <dbReference type="Proteomes" id="UP000053718"/>
    </source>
</evidence>
<dbReference type="STRING" id="1517416.IDAT_02990"/>
<dbReference type="EMBL" id="JPIN01000002">
    <property type="protein sequence ID" value="KFZ29343.1"/>
    <property type="molecule type" value="Genomic_DNA"/>
</dbReference>
<dbReference type="GO" id="GO:0000166">
    <property type="term" value="F:nucleotide binding"/>
    <property type="evidence" value="ECO:0007669"/>
    <property type="project" value="UniProtKB-KW"/>
</dbReference>
<accession>A0A094L3Y6</accession>
<dbReference type="PANTHER" id="PTHR33359">
    <property type="entry name" value="MOLYBDOPTERIN SYNTHASE SULFUR CARRIER SUBUNIT"/>
    <property type="match status" value="1"/>
</dbReference>
<dbReference type="eggNOG" id="COG1977">
    <property type="taxonomic scope" value="Bacteria"/>
</dbReference>
<dbReference type="RefSeq" id="WP_034730368.1">
    <property type="nucleotide sequence ID" value="NZ_JPIN01000002.1"/>
</dbReference>
<dbReference type="InterPro" id="IPR003749">
    <property type="entry name" value="ThiS/MoaD-like"/>
</dbReference>